<keyword evidence="1" id="KW-0812">Transmembrane</keyword>
<keyword evidence="1" id="KW-1133">Transmembrane helix</keyword>
<dbReference type="RefSeq" id="WP_142555414.1">
    <property type="nucleotide sequence ID" value="NZ_VIFX01000053.1"/>
</dbReference>
<accession>A0A544VSP4</accession>
<dbReference type="EMBL" id="VIFX01000053">
    <property type="protein sequence ID" value="TQR83007.1"/>
    <property type="molecule type" value="Genomic_DNA"/>
</dbReference>
<evidence type="ECO:0000313" key="3">
    <source>
        <dbReference type="Proteomes" id="UP000315759"/>
    </source>
</evidence>
<reference evidence="2 3" key="1">
    <citation type="submission" date="2018-10" db="EMBL/GenBank/DDBJ databases">
        <title>Draft genome of Mycobacterium hodleri strain B.</title>
        <authorList>
            <person name="Amande T.J."/>
            <person name="Mcgenity T.J."/>
        </authorList>
    </citation>
    <scope>NUCLEOTIDE SEQUENCE [LARGE SCALE GENOMIC DNA]</scope>
    <source>
        <strain evidence="2 3">B</strain>
    </source>
</reference>
<comment type="caution">
    <text evidence="2">The sequence shown here is derived from an EMBL/GenBank/DDBJ whole genome shotgun (WGS) entry which is preliminary data.</text>
</comment>
<dbReference type="Proteomes" id="UP000315759">
    <property type="component" value="Unassembled WGS sequence"/>
</dbReference>
<feature type="transmembrane region" description="Helical" evidence="1">
    <location>
        <begin position="38"/>
        <end position="56"/>
    </location>
</feature>
<gene>
    <name evidence="2" type="ORF">D8S82_29060</name>
</gene>
<feature type="transmembrane region" description="Helical" evidence="1">
    <location>
        <begin position="6"/>
        <end position="26"/>
    </location>
</feature>
<proteinExistence type="predicted"/>
<evidence type="ECO:0000313" key="2">
    <source>
        <dbReference type="EMBL" id="TQR83007.1"/>
    </source>
</evidence>
<protein>
    <submittedName>
        <fullName evidence="2">Uncharacterized protein</fullName>
    </submittedName>
</protein>
<sequence>MVVTLLVGYTAMALVAAVVVFVASAHLGDEQRPGPQRLGLSLAAGAVWPVLLLGLAEYGSFAMYAKAHKHDEDADRVLVKV</sequence>
<dbReference type="AlphaFoldDB" id="A0A544VSP4"/>
<name>A0A544VSP4_9MYCO</name>
<evidence type="ECO:0000256" key="1">
    <source>
        <dbReference type="SAM" id="Phobius"/>
    </source>
</evidence>
<keyword evidence="3" id="KW-1185">Reference proteome</keyword>
<keyword evidence="1" id="KW-0472">Membrane</keyword>
<organism evidence="2 3">
    <name type="scientific">Mycolicibacterium hodleri</name>
    <dbReference type="NCBI Taxonomy" id="49897"/>
    <lineage>
        <taxon>Bacteria</taxon>
        <taxon>Bacillati</taxon>
        <taxon>Actinomycetota</taxon>
        <taxon>Actinomycetes</taxon>
        <taxon>Mycobacteriales</taxon>
        <taxon>Mycobacteriaceae</taxon>
        <taxon>Mycolicibacterium</taxon>
    </lineage>
</organism>